<dbReference type="InParanoid" id="E2BIF8"/>
<dbReference type="EMBL" id="GL448504">
    <property type="protein sequence ID" value="EFN84546.1"/>
    <property type="molecule type" value="Genomic_DNA"/>
</dbReference>
<proteinExistence type="predicted"/>
<feature type="compositionally biased region" description="Basic residues" evidence="1">
    <location>
        <begin position="264"/>
        <end position="273"/>
    </location>
</feature>
<evidence type="ECO:0000313" key="2">
    <source>
        <dbReference type="EMBL" id="EFN84546.1"/>
    </source>
</evidence>
<feature type="region of interest" description="Disordered" evidence="1">
    <location>
        <begin position="169"/>
        <end position="196"/>
    </location>
</feature>
<feature type="region of interest" description="Disordered" evidence="1">
    <location>
        <begin position="245"/>
        <end position="282"/>
    </location>
</feature>
<reference evidence="2 3" key="1">
    <citation type="journal article" date="2010" name="Science">
        <title>Genomic comparison of the ants Camponotus floridanus and Harpegnathos saltator.</title>
        <authorList>
            <person name="Bonasio R."/>
            <person name="Zhang G."/>
            <person name="Ye C."/>
            <person name="Mutti N.S."/>
            <person name="Fang X."/>
            <person name="Qin N."/>
            <person name="Donahue G."/>
            <person name="Yang P."/>
            <person name="Li Q."/>
            <person name="Li C."/>
            <person name="Zhang P."/>
            <person name="Huang Z."/>
            <person name="Berger S.L."/>
            <person name="Reinberg D."/>
            <person name="Wang J."/>
            <person name="Liebig J."/>
        </authorList>
    </citation>
    <scope>NUCLEOTIDE SEQUENCE [LARGE SCALE GENOMIC DNA]</scope>
    <source>
        <strain evidence="2 3">R22 G/1</strain>
    </source>
</reference>
<protein>
    <submittedName>
        <fullName evidence="2">Uncharacterized protein</fullName>
    </submittedName>
</protein>
<evidence type="ECO:0000313" key="3">
    <source>
        <dbReference type="Proteomes" id="UP000008237"/>
    </source>
</evidence>
<gene>
    <name evidence="2" type="ORF">EAI_07371</name>
</gene>
<feature type="compositionally biased region" description="Basic and acidic residues" evidence="1">
    <location>
        <begin position="175"/>
        <end position="196"/>
    </location>
</feature>
<organism evidence="3">
    <name type="scientific">Harpegnathos saltator</name>
    <name type="common">Jerdon's jumping ant</name>
    <dbReference type="NCBI Taxonomy" id="610380"/>
    <lineage>
        <taxon>Eukaryota</taxon>
        <taxon>Metazoa</taxon>
        <taxon>Ecdysozoa</taxon>
        <taxon>Arthropoda</taxon>
        <taxon>Hexapoda</taxon>
        <taxon>Insecta</taxon>
        <taxon>Pterygota</taxon>
        <taxon>Neoptera</taxon>
        <taxon>Endopterygota</taxon>
        <taxon>Hymenoptera</taxon>
        <taxon>Apocrita</taxon>
        <taxon>Aculeata</taxon>
        <taxon>Formicoidea</taxon>
        <taxon>Formicidae</taxon>
        <taxon>Ponerinae</taxon>
        <taxon>Ponerini</taxon>
        <taxon>Harpegnathos</taxon>
    </lineage>
</organism>
<accession>E2BIF8</accession>
<feature type="compositionally biased region" description="Polar residues" evidence="1">
    <location>
        <begin position="245"/>
        <end position="255"/>
    </location>
</feature>
<sequence>MAGTPTKFAGVPTPFTTKEQTFGTRGQSEHVLHWIHTGTASDLGDSRRPTLRTLGEPSSPAAAGCRIRLSSILETFVRDLFVKLDSRAAQHKMGKIYARALHVREEPKVCYSSQLSQALLREIPEVLRSSGGGGGGGGGSGGRGRVKLCGCVLANPGAVRQWTKVILKRPSGYPRDNKKPNKNEKPLTERCKQDRTRTWSKGIIGRQFKVKKISLSEHSLQQKPKGCSLRDDLPVDENLDSESIATRANAQQTARLDQEEKTRRSSRRRRARVPKSASTVVT</sequence>
<name>E2BIF8_HARSA</name>
<evidence type="ECO:0000256" key="1">
    <source>
        <dbReference type="SAM" id="MobiDB-lite"/>
    </source>
</evidence>
<dbReference type="Proteomes" id="UP000008237">
    <property type="component" value="Unassembled WGS sequence"/>
</dbReference>
<dbReference type="AlphaFoldDB" id="E2BIF8"/>
<keyword evidence="3" id="KW-1185">Reference proteome</keyword>